<reference evidence="2 3" key="1">
    <citation type="journal article" date="2024" name="Science">
        <title>Giant polyketide synthase enzymes in the biosynthesis of giant marine polyether toxins.</title>
        <authorList>
            <person name="Fallon T.R."/>
            <person name="Shende V.V."/>
            <person name="Wierzbicki I.H."/>
            <person name="Pendleton A.L."/>
            <person name="Watervoot N.F."/>
            <person name="Auber R.P."/>
            <person name="Gonzalez D.J."/>
            <person name="Wisecaver J.H."/>
            <person name="Moore B.S."/>
        </authorList>
    </citation>
    <scope>NUCLEOTIDE SEQUENCE [LARGE SCALE GENOMIC DNA]</scope>
    <source>
        <strain evidence="2 3">12B1</strain>
    </source>
</reference>
<accession>A0AB34JHA9</accession>
<name>A0AB34JHA9_PRYPA</name>
<feature type="region of interest" description="Disordered" evidence="1">
    <location>
        <begin position="394"/>
        <end position="432"/>
    </location>
</feature>
<evidence type="ECO:0000313" key="3">
    <source>
        <dbReference type="Proteomes" id="UP001515480"/>
    </source>
</evidence>
<evidence type="ECO:0000256" key="1">
    <source>
        <dbReference type="SAM" id="MobiDB-lite"/>
    </source>
</evidence>
<organism evidence="2 3">
    <name type="scientific">Prymnesium parvum</name>
    <name type="common">Toxic golden alga</name>
    <dbReference type="NCBI Taxonomy" id="97485"/>
    <lineage>
        <taxon>Eukaryota</taxon>
        <taxon>Haptista</taxon>
        <taxon>Haptophyta</taxon>
        <taxon>Prymnesiophyceae</taxon>
        <taxon>Prymnesiales</taxon>
        <taxon>Prymnesiaceae</taxon>
        <taxon>Prymnesium</taxon>
    </lineage>
</organism>
<dbReference type="EMBL" id="JBGBPQ010000008">
    <property type="protein sequence ID" value="KAL1520502.1"/>
    <property type="molecule type" value="Genomic_DNA"/>
</dbReference>
<protein>
    <recommendedName>
        <fullName evidence="4">Sfi1 spindle body domain-containing protein</fullName>
    </recommendedName>
</protein>
<keyword evidence="3" id="KW-1185">Reference proteome</keyword>
<proteinExistence type="predicted"/>
<dbReference type="Proteomes" id="UP001515480">
    <property type="component" value="Unassembled WGS sequence"/>
</dbReference>
<comment type="caution">
    <text evidence="2">The sequence shown here is derived from an EMBL/GenBank/DDBJ whole genome shotgun (WGS) entry which is preliminary data.</text>
</comment>
<sequence>MRLRRAHSPGKASRYARRKAAFEVDAPPDALSAFEEGVIELYAQQEALREGLARMKMQWTAARRLRHASSWRSLASMSRALVRWRAHASAAELRLRVDSGAFVAFAIRSLHTWWRVAVGLGRVRRAHRSAARWHQRVCVARAMEAWRRGGGVTSSSLAHRLLGRAASVAQLGQLRRRMDEWREAHASSLLATLGRRAAYAARTARGLYRWLETLQQWRLAAQSAAAYWRRAASAALAGWRLRAVAAHMAALDERRLRAGTTRRALNGWRSWARLRRVACGGESDGAPLDELSARRHSTFDMFATPPPPPAWRRSLTDGQQLLRTTAARGRARLAREGMRRWHSFLEGRVGTAVAYELTQRATTHLLKQRVYTWRLHTIGDLVLHLAVGQVLPDGVSPRGEPSHCGRGDCSPQARAPDAPGVPPSRGAASARRGKHFARLQTSRHTSLAAMQRSVEERTHKLRGQLEYLFWVRTARTLAFAMCEWVDAARRWRAVQLARHSSAIASAYAALGAWVDACNAARGAARRPVLHTLLRYFLLARALRLQLTLREWRERVAAAATGRDAGGRGAALLARRAVRAWLVRSLRARSSAAAAGVFALRLAMLRLRASWRALVRHAAVAACDGELARFAARCAAAWAARRAVAAWRAATRRRRGAAAWRDCRRLRRGLDAMFDAAGAALLTARGGGARAALRLRAALRRWGRQAAVAPPPFVRSQRARRVAGALLQWRGAARGARRREATLVVCRAHFEAHLLQLRLLEWFVVGRRAAAAAAAAATRRDARCAASFQAWRAHGRAWVARWGARRLAARVVWTVRVGGALRELGGAAVRARAFRALRMQALEHFVFATVSSRFAVWSFRAARAVEAARRAVKGRARATRGGLLAAHAHWRRLVLIPHGRSASVERVRARSVLSACVRALRRWHEQWCLATVLIARQRTFRLISERRAQTTGRLEQRQRDAFCMWVDRVQRWTLSAVSRAMCLRLLSRRLLGVLRAEASTVAKGVSQLELALSWWVRTNFSSLRTAARRRGLRKVAASRTRLHRLSAAFDSFRRSCESRRRLGDAFEGCAAQRLATQRRRFLEGMAAAVARGERLLWRCSHAHWRRASLRRGFTAARRVAPARWLATAIVHAARGELQRGLRFLRATGRAALSFRLARRKALLKGMLALQSAPRILSPHACVKRAERLAMARAMLKLRASAQLARLRSGPTNGRPMLVIVPFHALSALFERLHNRLICSCAPCTRAAEAFCEVSERYVPWHKGLRTEKAWFHLRHNSTAILSRLALRLR</sequence>
<evidence type="ECO:0008006" key="4">
    <source>
        <dbReference type="Google" id="ProtNLM"/>
    </source>
</evidence>
<gene>
    <name evidence="2" type="ORF">AB1Y20_022081</name>
</gene>
<evidence type="ECO:0000313" key="2">
    <source>
        <dbReference type="EMBL" id="KAL1520502.1"/>
    </source>
</evidence>